<feature type="compositionally biased region" description="Low complexity" evidence="1">
    <location>
        <begin position="30"/>
        <end position="42"/>
    </location>
</feature>
<keyword evidence="2" id="KW-0472">Membrane</keyword>
<reference evidence="3 4" key="1">
    <citation type="submission" date="2024-01" db="EMBL/GenBank/DDBJ databases">
        <title>Comparative genomics of Cryptococcus and Kwoniella reveals pathogenesis evolution and contrasting modes of karyotype evolution via chromosome fusion or intercentromeric recombination.</title>
        <authorList>
            <person name="Coelho M.A."/>
            <person name="David-Palma M."/>
            <person name="Shea T."/>
            <person name="Bowers K."/>
            <person name="McGinley-Smith S."/>
            <person name="Mohammad A.W."/>
            <person name="Gnirke A."/>
            <person name="Yurkov A.M."/>
            <person name="Nowrousian M."/>
            <person name="Sun S."/>
            <person name="Cuomo C.A."/>
            <person name="Heitman J."/>
        </authorList>
    </citation>
    <scope>NUCLEOTIDE SEQUENCE [LARGE SCALE GENOMIC DNA]</scope>
    <source>
        <strain evidence="3">CBS 11374</strain>
    </source>
</reference>
<keyword evidence="2" id="KW-0812">Transmembrane</keyword>
<feature type="region of interest" description="Disordered" evidence="1">
    <location>
        <begin position="30"/>
        <end position="92"/>
    </location>
</feature>
<keyword evidence="2" id="KW-1133">Transmembrane helix</keyword>
<evidence type="ECO:0000256" key="2">
    <source>
        <dbReference type="SAM" id="Phobius"/>
    </source>
</evidence>
<proteinExistence type="predicted"/>
<dbReference type="RefSeq" id="XP_062794911.1">
    <property type="nucleotide sequence ID" value="XM_062938860.1"/>
</dbReference>
<name>A0ABZ1D997_9TREE</name>
<dbReference type="Proteomes" id="UP001329825">
    <property type="component" value="Chromosome 10"/>
</dbReference>
<evidence type="ECO:0000256" key="1">
    <source>
        <dbReference type="SAM" id="MobiDB-lite"/>
    </source>
</evidence>
<gene>
    <name evidence="3" type="ORF">IL334_007166</name>
</gene>
<dbReference type="EMBL" id="CP141890">
    <property type="protein sequence ID" value="WRT70172.1"/>
    <property type="molecule type" value="Genomic_DNA"/>
</dbReference>
<organism evidence="3 4">
    <name type="scientific">Kwoniella shivajii</name>
    <dbReference type="NCBI Taxonomy" id="564305"/>
    <lineage>
        <taxon>Eukaryota</taxon>
        <taxon>Fungi</taxon>
        <taxon>Dikarya</taxon>
        <taxon>Basidiomycota</taxon>
        <taxon>Agaricomycotina</taxon>
        <taxon>Tremellomycetes</taxon>
        <taxon>Tremellales</taxon>
        <taxon>Cryptococcaceae</taxon>
        <taxon>Kwoniella</taxon>
    </lineage>
</organism>
<protein>
    <submittedName>
        <fullName evidence="3">Uncharacterized protein</fullName>
    </submittedName>
</protein>
<sequence length="203" mass="22396">MPTTPRPPKLIITPCTPSRRSVDYFILPDSLPSPSASPTSSTFYHEYTEKSRPRSTSPSSSEKRPKAIRSYSLPSESYLSPPSPLPRPRSGKRPLRSPLISILFLIFAFMLVVSTVMCTSPSAGRLLDIQRKAGEKIHIMLKGCDPSKSIISPDAEGEELIGTTGIGRGLIDLIWSREEWEHYTNTVTGPAMSLDGAVWDYDS</sequence>
<dbReference type="GeneID" id="87959296"/>
<accession>A0ABZ1D997</accession>
<evidence type="ECO:0000313" key="4">
    <source>
        <dbReference type="Proteomes" id="UP001329825"/>
    </source>
</evidence>
<feature type="compositionally biased region" description="Low complexity" evidence="1">
    <location>
        <begin position="69"/>
        <end position="80"/>
    </location>
</feature>
<keyword evidence="4" id="KW-1185">Reference proteome</keyword>
<evidence type="ECO:0000313" key="3">
    <source>
        <dbReference type="EMBL" id="WRT70172.1"/>
    </source>
</evidence>
<feature type="transmembrane region" description="Helical" evidence="2">
    <location>
        <begin position="99"/>
        <end position="117"/>
    </location>
</feature>